<dbReference type="PROSITE" id="PS50901">
    <property type="entry name" value="FTSK"/>
    <property type="match status" value="1"/>
</dbReference>
<reference evidence="4" key="1">
    <citation type="journal article" date="2023" name="Int. J. Syst. Evol. Microbiol.">
        <title>Streptomyces meridianus sp. nov. isolated from brackish water of the Tagus estuary in Alcochete, Portugal.</title>
        <authorList>
            <person name="Santos J.D.N."/>
            <person name="Klimek D."/>
            <person name="Calusinska M."/>
            <person name="Lobo Da Cunha A."/>
            <person name="Catita J."/>
            <person name="Goncalves H."/>
            <person name="Gonzalez I."/>
            <person name="Reyes F."/>
            <person name="Lage O.M."/>
        </authorList>
    </citation>
    <scope>NUCLEOTIDE SEQUENCE</scope>
    <source>
        <strain evidence="4">MTZ3.1</strain>
    </source>
</reference>
<evidence type="ECO:0000313" key="5">
    <source>
        <dbReference type="Proteomes" id="UP001167160"/>
    </source>
</evidence>
<dbReference type="Proteomes" id="UP001167160">
    <property type="component" value="Unassembled WGS sequence"/>
</dbReference>
<feature type="domain" description="FtsK" evidence="3">
    <location>
        <begin position="254"/>
        <end position="438"/>
    </location>
</feature>
<dbReference type="InterPro" id="IPR027417">
    <property type="entry name" value="P-loop_NTPase"/>
</dbReference>
<gene>
    <name evidence="4" type="ORF">M1E25_23810</name>
</gene>
<feature type="binding site" evidence="1">
    <location>
        <begin position="274"/>
        <end position="281"/>
    </location>
    <ligand>
        <name>ATP</name>
        <dbReference type="ChEBI" id="CHEBI:30616"/>
    </ligand>
</feature>
<name>A0ABT0XEF8_9ACTN</name>
<accession>A0ABT0XEF8</accession>
<evidence type="ECO:0000256" key="2">
    <source>
        <dbReference type="SAM" id="Phobius"/>
    </source>
</evidence>
<keyword evidence="1" id="KW-0067">ATP-binding</keyword>
<organism evidence="4 5">
    <name type="scientific">Streptomyces meridianus</name>
    <dbReference type="NCBI Taxonomy" id="2938945"/>
    <lineage>
        <taxon>Bacteria</taxon>
        <taxon>Bacillati</taxon>
        <taxon>Actinomycetota</taxon>
        <taxon>Actinomycetes</taxon>
        <taxon>Kitasatosporales</taxon>
        <taxon>Streptomycetaceae</taxon>
        <taxon>Streptomyces</taxon>
    </lineage>
</organism>
<keyword evidence="5" id="KW-1185">Reference proteome</keyword>
<dbReference type="SUPFAM" id="SSF52540">
    <property type="entry name" value="P-loop containing nucleoside triphosphate hydrolases"/>
    <property type="match status" value="1"/>
</dbReference>
<dbReference type="EMBL" id="JAMQGM010000058">
    <property type="protein sequence ID" value="MCM2580323.1"/>
    <property type="molecule type" value="Genomic_DNA"/>
</dbReference>
<dbReference type="RefSeq" id="WP_251419054.1">
    <property type="nucleotide sequence ID" value="NZ_JAMQGM010000058.1"/>
</dbReference>
<feature type="transmembrane region" description="Helical" evidence="2">
    <location>
        <begin position="66"/>
        <end position="99"/>
    </location>
</feature>
<keyword evidence="2" id="KW-0812">Transmembrane</keyword>
<evidence type="ECO:0000256" key="1">
    <source>
        <dbReference type="PROSITE-ProRule" id="PRU00289"/>
    </source>
</evidence>
<sequence>MARRPLPRILTAKQPLARGRGFARSAADGATDVLHPLITVSRGLRRLAAAGRRRWNATPKDRRGPVLFFLAACLLLVGLAPYGPLVALIALMGAAAWAGRERTSTTGPTPAQTARLQALYEALVPYLSAAEDPKPLFTHGGDWRQSFREYAFDESGRVTELRLRYPPYFTDGEQASRNRIEQVLHAKCGRGREYRFRWDEETGQLRMTVLPELPTGVCTQRFVASPGEIVLGFTDAEGVQRTLPVDENGATRDASPVVWRTGSRSHEPHLLVVGRPGSGVTTLLRSIALQGLPHGDVVVVDGGGAGEYACLIGRTGVPAVESGLAGALAILEWAAQETERRMVAVSRARQEGRPAPEEIRRQLWILVDRPVPLGHLAAVEGRTDPQELLDIPLRHGRAANVAVVVGEQFDAVGSLGRTVRAHTRARVTLGHAAAEQVAAVLGDPPHTTPTPRFPPGRGYARLGTGEVHRLQVPATPDPYDDDAPEAQRRSVLDLLPARAGVTLEKAEPAGARADG</sequence>
<proteinExistence type="predicted"/>
<evidence type="ECO:0000313" key="4">
    <source>
        <dbReference type="EMBL" id="MCM2580323.1"/>
    </source>
</evidence>
<dbReference type="InterPro" id="IPR002543">
    <property type="entry name" value="FtsK_dom"/>
</dbReference>
<comment type="caution">
    <text evidence="4">The sequence shown here is derived from an EMBL/GenBank/DDBJ whole genome shotgun (WGS) entry which is preliminary data.</text>
</comment>
<evidence type="ECO:0000259" key="3">
    <source>
        <dbReference type="PROSITE" id="PS50901"/>
    </source>
</evidence>
<keyword evidence="2" id="KW-1133">Transmembrane helix</keyword>
<dbReference type="Gene3D" id="3.40.50.300">
    <property type="entry name" value="P-loop containing nucleotide triphosphate hydrolases"/>
    <property type="match status" value="1"/>
</dbReference>
<keyword evidence="2" id="KW-0472">Membrane</keyword>
<keyword evidence="1" id="KW-0547">Nucleotide-binding</keyword>
<protein>
    <recommendedName>
        <fullName evidence="3">FtsK domain-containing protein</fullName>
    </recommendedName>
</protein>